<feature type="compositionally biased region" description="Polar residues" evidence="1">
    <location>
        <begin position="63"/>
        <end position="75"/>
    </location>
</feature>
<feature type="region of interest" description="Disordered" evidence="1">
    <location>
        <begin position="1"/>
        <end position="37"/>
    </location>
</feature>
<dbReference type="EMBL" id="CAICTM010000306">
    <property type="protein sequence ID" value="CAB9507453.1"/>
    <property type="molecule type" value="Genomic_DNA"/>
</dbReference>
<sequence length="185" mass="19679">MSAETQEEMKWDAATNPESTHHKSLADDGRRRRASSAARVNELRAIIARTGMPTPANNLALPKQSSSLVHGKNQQSVLERLKGGASNQDTVQRQVDTLKATDAVSLIASSWISTRKSGGSRHSGSQKQSQGGTPEPVRVSQRRHTSTGLGLSERTVLEQMKNSGLVGIAGLGEGGKQLKVVPHAG</sequence>
<evidence type="ECO:0000313" key="2">
    <source>
        <dbReference type="EMBL" id="CAB9507453.1"/>
    </source>
</evidence>
<dbReference type="AlphaFoldDB" id="A0A9N8DQW4"/>
<evidence type="ECO:0000256" key="1">
    <source>
        <dbReference type="SAM" id="MobiDB-lite"/>
    </source>
</evidence>
<feature type="region of interest" description="Disordered" evidence="1">
    <location>
        <begin position="52"/>
        <end position="75"/>
    </location>
</feature>
<reference evidence="2" key="1">
    <citation type="submission" date="2020-06" db="EMBL/GenBank/DDBJ databases">
        <authorList>
            <consortium name="Plant Systems Biology data submission"/>
        </authorList>
    </citation>
    <scope>NUCLEOTIDE SEQUENCE</scope>
    <source>
        <strain evidence="2">D6</strain>
    </source>
</reference>
<proteinExistence type="predicted"/>
<keyword evidence="3" id="KW-1185">Reference proteome</keyword>
<feature type="compositionally biased region" description="Basic and acidic residues" evidence="1">
    <location>
        <begin position="19"/>
        <end position="30"/>
    </location>
</feature>
<comment type="caution">
    <text evidence="2">The sequence shown here is derived from an EMBL/GenBank/DDBJ whole genome shotgun (WGS) entry which is preliminary data.</text>
</comment>
<organism evidence="2 3">
    <name type="scientific">Seminavis robusta</name>
    <dbReference type="NCBI Taxonomy" id="568900"/>
    <lineage>
        <taxon>Eukaryota</taxon>
        <taxon>Sar</taxon>
        <taxon>Stramenopiles</taxon>
        <taxon>Ochrophyta</taxon>
        <taxon>Bacillariophyta</taxon>
        <taxon>Bacillariophyceae</taxon>
        <taxon>Bacillariophycidae</taxon>
        <taxon>Naviculales</taxon>
        <taxon>Naviculaceae</taxon>
        <taxon>Seminavis</taxon>
    </lineage>
</organism>
<accession>A0A9N8DQW4</accession>
<evidence type="ECO:0000313" key="3">
    <source>
        <dbReference type="Proteomes" id="UP001153069"/>
    </source>
</evidence>
<name>A0A9N8DQW4_9STRA</name>
<gene>
    <name evidence="2" type="ORF">SEMRO_307_G113240.1</name>
</gene>
<protein>
    <submittedName>
        <fullName evidence="2">Uncharacterized protein</fullName>
    </submittedName>
</protein>
<feature type="compositionally biased region" description="Polar residues" evidence="1">
    <location>
        <begin position="113"/>
        <end position="132"/>
    </location>
</feature>
<dbReference type="Proteomes" id="UP001153069">
    <property type="component" value="Unassembled WGS sequence"/>
</dbReference>
<feature type="region of interest" description="Disordered" evidence="1">
    <location>
        <begin position="113"/>
        <end position="154"/>
    </location>
</feature>